<evidence type="ECO:0000256" key="1">
    <source>
        <dbReference type="SAM" id="SignalP"/>
    </source>
</evidence>
<gene>
    <name evidence="2" type="ORF">SAMN05216464_104196</name>
</gene>
<evidence type="ECO:0008006" key="4">
    <source>
        <dbReference type="Google" id="ProtNLM"/>
    </source>
</evidence>
<dbReference type="AlphaFoldDB" id="A0A1G7AP65"/>
<organism evidence="2 3">
    <name type="scientific">Mucilaginibacter pineti</name>
    <dbReference type="NCBI Taxonomy" id="1391627"/>
    <lineage>
        <taxon>Bacteria</taxon>
        <taxon>Pseudomonadati</taxon>
        <taxon>Bacteroidota</taxon>
        <taxon>Sphingobacteriia</taxon>
        <taxon>Sphingobacteriales</taxon>
        <taxon>Sphingobacteriaceae</taxon>
        <taxon>Mucilaginibacter</taxon>
    </lineage>
</organism>
<proteinExistence type="predicted"/>
<feature type="chain" id="PRO_5011523230" description="Outer membrane protein beta-barrel domain-containing protein" evidence="1">
    <location>
        <begin position="20"/>
        <end position="240"/>
    </location>
</feature>
<evidence type="ECO:0000313" key="3">
    <source>
        <dbReference type="Proteomes" id="UP000199072"/>
    </source>
</evidence>
<name>A0A1G7AP65_9SPHI</name>
<accession>A0A1G7AP65</accession>
<keyword evidence="3" id="KW-1185">Reference proteome</keyword>
<sequence length="240" mass="27195">MKKYILIFVFASASLVAKAQSGFNYYEWGVGAGASIVRPYADLKKQYNDLAFNINLTYNYSPYVPIALELQLGTLRGGGDAISLDKDTRKFNNKYKALILRGDLMAGEIIDYADNDFLNAIKDFYIGSGIGAINNNVKVNRYSLIDPTYKFPGKDKSVELLIPLRFGYEFKLYDAYDQNSFNISITYQHNITFGEGLDGYNDPPDKFKNNALDQYAQVTIGFKYNFGNTTSYTKLIRSFR</sequence>
<dbReference type="EMBL" id="FNAI01000004">
    <property type="protein sequence ID" value="SDE16601.1"/>
    <property type="molecule type" value="Genomic_DNA"/>
</dbReference>
<evidence type="ECO:0000313" key="2">
    <source>
        <dbReference type="EMBL" id="SDE16601.1"/>
    </source>
</evidence>
<reference evidence="2 3" key="1">
    <citation type="submission" date="2016-10" db="EMBL/GenBank/DDBJ databases">
        <authorList>
            <person name="de Groot N.N."/>
        </authorList>
    </citation>
    <scope>NUCLEOTIDE SEQUENCE [LARGE SCALE GENOMIC DNA]</scope>
    <source>
        <strain evidence="2 3">47C3B</strain>
    </source>
</reference>
<dbReference type="STRING" id="1391627.SAMN05216464_104196"/>
<keyword evidence="1" id="KW-0732">Signal</keyword>
<dbReference type="Proteomes" id="UP000199072">
    <property type="component" value="Unassembled WGS sequence"/>
</dbReference>
<dbReference type="RefSeq" id="WP_091149285.1">
    <property type="nucleotide sequence ID" value="NZ_FNAI01000004.1"/>
</dbReference>
<feature type="signal peptide" evidence="1">
    <location>
        <begin position="1"/>
        <end position="19"/>
    </location>
</feature>
<protein>
    <recommendedName>
        <fullName evidence="4">Outer membrane protein beta-barrel domain-containing protein</fullName>
    </recommendedName>
</protein>